<comment type="similarity">
    <text evidence="4">Belongs to the TMEM138 family.</text>
</comment>
<reference evidence="15" key="1">
    <citation type="submission" date="2013-04" db="EMBL/GenBank/DDBJ databases">
        <title>An insight into the transcriptome of the digestive tract of the blood sucking bug, Rhodnius prolixus.</title>
        <authorList>
            <person name="Ribeiro J.M.C."/>
            <person name="Genta F.A."/>
            <person name="Sorgine M.H.F."/>
            <person name="Paiva-Silva G.O."/>
            <person name="Majerowicz D."/>
            <person name="Medeiros M."/>
            <person name="Koerich L."/>
            <person name="Terra W.R."/>
            <person name="Ferreira C."/>
            <person name="Pimentel A.C."/>
            <person name="Bisch P.M."/>
            <person name="Diniz M.M.P."/>
            <person name="Nascimento R."/>
            <person name="Salmon D."/>
            <person name="Silber A.M."/>
            <person name="Alves M."/>
            <person name="Oliveira M.F."/>
            <person name="Gondim K.C."/>
            <person name="Silva Neto M.A.C."/>
            <person name="Atella G.C."/>
            <person name="Araujo H."/>
            <person name="Dias F.S."/>
            <person name="Polycarpo C.R."/>
            <person name="Fampa P."/>
            <person name="Melo A.C."/>
            <person name="Tanaka A.S."/>
            <person name="Balczun C."/>
            <person name="Oliveira J.H.M."/>
            <person name="Goncalves R."/>
            <person name="Lazoski C."/>
            <person name="Pereira M.A."/>
            <person name="Rivera-Pomar R."/>
            <person name="Diambra L."/>
            <person name="Schaub G.A."/>
            <person name="Garcia E.S."/>
            <person name="Azambuja P."/>
            <person name="Braz G.R.C."/>
            <person name="Oliveira P.L."/>
        </authorList>
    </citation>
    <scope>NUCLEOTIDE SEQUENCE</scope>
</reference>
<accession>R4FKZ8</accession>
<dbReference type="eggNOG" id="ENOG502RWE6">
    <property type="taxonomic scope" value="Eukaryota"/>
</dbReference>
<name>R4FKZ8_RHOPR</name>
<comment type="subcellular location">
    <subcellularLocation>
        <location evidence="3">Cell projection</location>
        <location evidence="3">Cilium</location>
    </subcellularLocation>
    <subcellularLocation>
        <location evidence="2">Vacuole membrane</location>
        <topology evidence="2">Multi-pass membrane protein</topology>
    </subcellularLocation>
</comment>
<evidence type="ECO:0000313" key="15">
    <source>
        <dbReference type="EMBL" id="JAA75211.1"/>
    </source>
</evidence>
<dbReference type="Proteomes" id="UP000015103">
    <property type="component" value="Unassembled WGS sequence"/>
</dbReference>
<comment type="function">
    <text evidence="1">Required for ciliogenesis.</text>
</comment>
<feature type="transmembrane region" description="Helical" evidence="14">
    <location>
        <begin position="40"/>
        <end position="64"/>
    </location>
</feature>
<keyword evidence="12" id="KW-0325">Glycoprotein</keyword>
<dbReference type="VEuPathDB" id="VectorBase:RPRC009348"/>
<keyword evidence="10" id="KW-0969">Cilium</keyword>
<feature type="transmembrane region" description="Helical" evidence="14">
    <location>
        <begin position="84"/>
        <end position="105"/>
    </location>
</feature>
<keyword evidence="8" id="KW-0970">Cilium biogenesis/degradation</keyword>
<dbReference type="PANTHER" id="PTHR13306">
    <property type="entry name" value="TRANSMEMBRANE PROTEIN 138"/>
    <property type="match status" value="1"/>
</dbReference>
<evidence type="ECO:0000256" key="12">
    <source>
        <dbReference type="ARBA" id="ARBA00023180"/>
    </source>
</evidence>
<keyword evidence="9 14" id="KW-1133">Transmembrane helix</keyword>
<evidence type="ECO:0000256" key="3">
    <source>
        <dbReference type="ARBA" id="ARBA00004138"/>
    </source>
</evidence>
<sequence>MVLGKGVYVFTLVTQHIFIFIDIIFNCISDKVFIRKNSTILFVVFIVQDAFLLMAVTCLCFSLFRTNVFKAGFVELLLYGFKGTIIFAALYIILTVSLQTFLLLLRWEQPIDYNWPGLLSALYIIQRFFAVLFYYFYKRSSLRLSDHRFYDEEWVKHTLTHSN</sequence>
<evidence type="ECO:0000256" key="4">
    <source>
        <dbReference type="ARBA" id="ARBA00010572"/>
    </source>
</evidence>
<dbReference type="OMA" id="WLRELFI"/>
<keyword evidence="7 14" id="KW-0812">Transmembrane</keyword>
<dbReference type="HOGENOM" id="CLU_104681_0_1_1"/>
<keyword evidence="13" id="KW-0966">Cell projection</keyword>
<dbReference type="STRING" id="13249.R4FKZ8"/>
<dbReference type="AlphaFoldDB" id="R4FKZ8"/>
<feature type="transmembrane region" description="Helical" evidence="14">
    <location>
        <begin position="6"/>
        <end position="28"/>
    </location>
</feature>
<keyword evidence="6" id="KW-0926">Vacuole</keyword>
<feature type="transmembrane region" description="Helical" evidence="14">
    <location>
        <begin position="117"/>
        <end position="137"/>
    </location>
</feature>
<dbReference type="EMBL" id="ACPB03012702">
    <property type="status" value="NOT_ANNOTATED_CDS"/>
    <property type="molecule type" value="Genomic_DNA"/>
</dbReference>
<keyword evidence="11 14" id="KW-0472">Membrane</keyword>
<dbReference type="InterPro" id="IPR024133">
    <property type="entry name" value="TM_138"/>
</dbReference>
<organism evidence="15">
    <name type="scientific">Rhodnius prolixus</name>
    <name type="common">Triatomid bug</name>
    <dbReference type="NCBI Taxonomy" id="13249"/>
    <lineage>
        <taxon>Eukaryota</taxon>
        <taxon>Metazoa</taxon>
        <taxon>Ecdysozoa</taxon>
        <taxon>Arthropoda</taxon>
        <taxon>Hexapoda</taxon>
        <taxon>Insecta</taxon>
        <taxon>Pterygota</taxon>
        <taxon>Neoptera</taxon>
        <taxon>Paraneoptera</taxon>
        <taxon>Hemiptera</taxon>
        <taxon>Heteroptera</taxon>
        <taxon>Panheteroptera</taxon>
        <taxon>Cimicomorpha</taxon>
        <taxon>Reduviidae</taxon>
        <taxon>Triatominae</taxon>
        <taxon>Rhodnius</taxon>
    </lineage>
</organism>
<evidence type="ECO:0000256" key="8">
    <source>
        <dbReference type="ARBA" id="ARBA00022794"/>
    </source>
</evidence>
<evidence type="ECO:0000256" key="2">
    <source>
        <dbReference type="ARBA" id="ARBA00004128"/>
    </source>
</evidence>
<evidence type="ECO:0000256" key="11">
    <source>
        <dbReference type="ARBA" id="ARBA00023136"/>
    </source>
</evidence>
<protein>
    <recommendedName>
        <fullName evidence="5">Transmembrane protein 138</fullName>
    </recommendedName>
</protein>
<evidence type="ECO:0000256" key="13">
    <source>
        <dbReference type="ARBA" id="ARBA00023273"/>
    </source>
</evidence>
<evidence type="ECO:0000256" key="7">
    <source>
        <dbReference type="ARBA" id="ARBA00022692"/>
    </source>
</evidence>
<evidence type="ECO:0000256" key="14">
    <source>
        <dbReference type="SAM" id="Phobius"/>
    </source>
</evidence>
<evidence type="ECO:0000256" key="9">
    <source>
        <dbReference type="ARBA" id="ARBA00022989"/>
    </source>
</evidence>
<evidence type="ECO:0000313" key="16">
    <source>
        <dbReference type="EnsemblMetazoa" id="RPRC009348-PA"/>
    </source>
</evidence>
<reference evidence="16" key="3">
    <citation type="submission" date="2015-05" db="UniProtKB">
        <authorList>
            <consortium name="EnsemblMetazoa"/>
        </authorList>
    </citation>
    <scope>IDENTIFICATION</scope>
</reference>
<evidence type="ECO:0000256" key="6">
    <source>
        <dbReference type="ARBA" id="ARBA00022554"/>
    </source>
</evidence>
<dbReference type="EMBL" id="GAHY01002299">
    <property type="protein sequence ID" value="JAA75211.1"/>
    <property type="molecule type" value="mRNA"/>
</dbReference>
<proteinExistence type="evidence at transcript level"/>
<keyword evidence="17" id="KW-1185">Reference proteome</keyword>
<dbReference type="GO" id="GO:0005774">
    <property type="term" value="C:vacuolar membrane"/>
    <property type="evidence" value="ECO:0007669"/>
    <property type="project" value="UniProtKB-SubCell"/>
</dbReference>
<dbReference type="Pfam" id="PF14935">
    <property type="entry name" value="TMEM138"/>
    <property type="match status" value="1"/>
</dbReference>
<dbReference type="PANTHER" id="PTHR13306:SF6">
    <property type="entry name" value="TRANSMEMBRANE PROTEIN 138"/>
    <property type="match status" value="1"/>
</dbReference>
<dbReference type="GO" id="GO:0030030">
    <property type="term" value="P:cell projection organization"/>
    <property type="evidence" value="ECO:0007669"/>
    <property type="project" value="UniProtKB-KW"/>
</dbReference>
<dbReference type="EnsemblMetazoa" id="RPRC009348-RA">
    <property type="protein sequence ID" value="RPRC009348-PA"/>
    <property type="gene ID" value="RPRC009348"/>
</dbReference>
<dbReference type="GO" id="GO:0005929">
    <property type="term" value="C:cilium"/>
    <property type="evidence" value="ECO:0007669"/>
    <property type="project" value="UniProtKB-SubCell"/>
</dbReference>
<evidence type="ECO:0000256" key="5">
    <source>
        <dbReference type="ARBA" id="ARBA00014515"/>
    </source>
</evidence>
<evidence type="ECO:0000256" key="1">
    <source>
        <dbReference type="ARBA" id="ARBA00003709"/>
    </source>
</evidence>
<evidence type="ECO:0000313" key="17">
    <source>
        <dbReference type="Proteomes" id="UP000015103"/>
    </source>
</evidence>
<evidence type="ECO:0000256" key="10">
    <source>
        <dbReference type="ARBA" id="ARBA00023069"/>
    </source>
</evidence>
<reference evidence="17" key="2">
    <citation type="submission" date="2015-04" db="EMBL/GenBank/DDBJ databases">
        <authorList>
            <person name="Wilson R.K."/>
            <person name="Warren W."/>
            <person name="Dotson E."/>
            <person name="Oliveira P.L."/>
        </authorList>
    </citation>
    <scope>NUCLEOTIDE SEQUENCE</scope>
</reference>